<sequence length="206" mass="21716">MTDPIRLLLADDQALVRGALAALLELEPDLTVVAQVGRGDEVLAAARDARADVALLDVEMPGLDGITAAGELHRRLPSCRSLIVTTFGRPGYLRRALDAGASGFVVKDTPAEQLADAVRRVHRGLRVVDPDLAVESLAVGSSPLTERERDVLVAAADGGTVADIARSTFLSEGTVRNYLSAAMAKTGGRTRAEAVRIAQENGWLLA</sequence>
<dbReference type="Proteomes" id="UP000777774">
    <property type="component" value="Unassembled WGS sequence"/>
</dbReference>
<keyword evidence="1" id="KW-0238">DNA-binding</keyword>
<keyword evidence="6" id="KW-1185">Reference proteome</keyword>
<feature type="modified residue" description="4-aspartylphosphate" evidence="2">
    <location>
        <position position="57"/>
    </location>
</feature>
<dbReference type="PANTHER" id="PTHR43214">
    <property type="entry name" value="TWO-COMPONENT RESPONSE REGULATOR"/>
    <property type="match status" value="1"/>
</dbReference>
<dbReference type="PROSITE" id="PS50043">
    <property type="entry name" value="HTH_LUXR_2"/>
    <property type="match status" value="1"/>
</dbReference>
<dbReference type="SMART" id="SM00448">
    <property type="entry name" value="REC"/>
    <property type="match status" value="1"/>
</dbReference>
<dbReference type="InterPro" id="IPR000792">
    <property type="entry name" value="Tscrpt_reg_LuxR_C"/>
</dbReference>
<dbReference type="SUPFAM" id="SSF46894">
    <property type="entry name" value="C-terminal effector domain of the bipartite response regulators"/>
    <property type="match status" value="1"/>
</dbReference>
<dbReference type="EMBL" id="JAAXOY010000247">
    <property type="protein sequence ID" value="NKY39990.1"/>
    <property type="molecule type" value="Genomic_DNA"/>
</dbReference>
<dbReference type="PROSITE" id="PS00622">
    <property type="entry name" value="HTH_LUXR_1"/>
    <property type="match status" value="1"/>
</dbReference>
<dbReference type="CDD" id="cd06170">
    <property type="entry name" value="LuxR_C_like"/>
    <property type="match status" value="1"/>
</dbReference>
<evidence type="ECO:0000256" key="2">
    <source>
        <dbReference type="PROSITE-ProRule" id="PRU00169"/>
    </source>
</evidence>
<evidence type="ECO:0000313" key="6">
    <source>
        <dbReference type="Proteomes" id="UP000777774"/>
    </source>
</evidence>
<dbReference type="SMART" id="SM00421">
    <property type="entry name" value="HTH_LUXR"/>
    <property type="match status" value="1"/>
</dbReference>
<name>A0ABX1K1Z5_9CELL</name>
<dbReference type="InterPro" id="IPR001789">
    <property type="entry name" value="Sig_transdc_resp-reg_receiver"/>
</dbReference>
<dbReference type="PRINTS" id="PR00038">
    <property type="entry name" value="HTHLUXR"/>
</dbReference>
<dbReference type="InterPro" id="IPR011006">
    <property type="entry name" value="CheY-like_superfamily"/>
</dbReference>
<feature type="domain" description="Response regulatory" evidence="4">
    <location>
        <begin position="6"/>
        <end position="122"/>
    </location>
</feature>
<evidence type="ECO:0000259" key="4">
    <source>
        <dbReference type="PROSITE" id="PS50110"/>
    </source>
</evidence>
<organism evidence="5 6">
    <name type="scientific">Cellulomonas septica</name>
    <dbReference type="NCBI Taxonomy" id="285080"/>
    <lineage>
        <taxon>Bacteria</taxon>
        <taxon>Bacillati</taxon>
        <taxon>Actinomycetota</taxon>
        <taxon>Actinomycetes</taxon>
        <taxon>Micrococcales</taxon>
        <taxon>Cellulomonadaceae</taxon>
        <taxon>Cellulomonas</taxon>
    </lineage>
</organism>
<evidence type="ECO:0000256" key="1">
    <source>
        <dbReference type="ARBA" id="ARBA00023125"/>
    </source>
</evidence>
<dbReference type="Gene3D" id="3.40.50.2300">
    <property type="match status" value="1"/>
</dbReference>
<dbReference type="InterPro" id="IPR039420">
    <property type="entry name" value="WalR-like"/>
</dbReference>
<evidence type="ECO:0000313" key="5">
    <source>
        <dbReference type="EMBL" id="NKY39990.1"/>
    </source>
</evidence>
<proteinExistence type="predicted"/>
<accession>A0ABX1K1Z5</accession>
<dbReference type="PROSITE" id="PS50110">
    <property type="entry name" value="RESPONSE_REGULATORY"/>
    <property type="match status" value="1"/>
</dbReference>
<comment type="caution">
    <text evidence="5">The sequence shown here is derived from an EMBL/GenBank/DDBJ whole genome shotgun (WGS) entry which is preliminary data.</text>
</comment>
<feature type="domain" description="HTH luxR-type" evidence="3">
    <location>
        <begin position="137"/>
        <end position="202"/>
    </location>
</feature>
<evidence type="ECO:0000259" key="3">
    <source>
        <dbReference type="PROSITE" id="PS50043"/>
    </source>
</evidence>
<dbReference type="SUPFAM" id="SSF52172">
    <property type="entry name" value="CheY-like"/>
    <property type="match status" value="1"/>
</dbReference>
<gene>
    <name evidence="5" type="ORF">HGA02_10730</name>
</gene>
<keyword evidence="2" id="KW-0597">Phosphoprotein</keyword>
<dbReference type="InterPro" id="IPR016032">
    <property type="entry name" value="Sig_transdc_resp-reg_C-effctor"/>
</dbReference>
<dbReference type="Pfam" id="PF00196">
    <property type="entry name" value="GerE"/>
    <property type="match status" value="1"/>
</dbReference>
<protein>
    <submittedName>
        <fullName evidence="5">Response regulator transcription factor</fullName>
    </submittedName>
</protein>
<dbReference type="PANTHER" id="PTHR43214:SF42">
    <property type="entry name" value="TRANSCRIPTIONAL REGULATORY PROTEIN DESR"/>
    <property type="match status" value="1"/>
</dbReference>
<dbReference type="Pfam" id="PF00072">
    <property type="entry name" value="Response_reg"/>
    <property type="match status" value="1"/>
</dbReference>
<dbReference type="RefSeq" id="WP_168679000.1">
    <property type="nucleotide sequence ID" value="NZ_JAAXOY010000247.1"/>
</dbReference>
<reference evidence="5 6" key="1">
    <citation type="submission" date="2020-04" db="EMBL/GenBank/DDBJ databases">
        <title>MicrobeNet Type strains.</title>
        <authorList>
            <person name="Nicholson A.C."/>
        </authorList>
    </citation>
    <scope>NUCLEOTIDE SEQUENCE [LARGE SCALE GENOMIC DNA]</scope>
    <source>
        <strain evidence="5 6">ATCC BAA-787</strain>
    </source>
</reference>